<accession>A0AAD9ILV9</accession>
<dbReference type="InterPro" id="IPR001926">
    <property type="entry name" value="TrpB-like_PALP"/>
</dbReference>
<gene>
    <name evidence="5" type="ORF">QBZ16_002388</name>
</gene>
<dbReference type="Pfam" id="PF00291">
    <property type="entry name" value="PALP"/>
    <property type="match status" value="1"/>
</dbReference>
<keyword evidence="6" id="KW-1185">Reference proteome</keyword>
<evidence type="ECO:0000256" key="1">
    <source>
        <dbReference type="ARBA" id="ARBA00001933"/>
    </source>
</evidence>
<dbReference type="PANTHER" id="PTHR48078:SF6">
    <property type="entry name" value="L-THREONINE DEHYDRATASE CATABOLIC TDCB"/>
    <property type="match status" value="1"/>
</dbReference>
<dbReference type="Gene3D" id="3.40.50.1100">
    <property type="match status" value="2"/>
</dbReference>
<dbReference type="EMBL" id="JASFZW010000002">
    <property type="protein sequence ID" value="KAK2079993.1"/>
    <property type="molecule type" value="Genomic_DNA"/>
</dbReference>
<name>A0AAD9ILV9_PROWI</name>
<dbReference type="Proteomes" id="UP001255856">
    <property type="component" value="Unassembled WGS sequence"/>
</dbReference>
<feature type="domain" description="Tryptophan synthase beta chain-like PALP" evidence="4">
    <location>
        <begin position="26"/>
        <end position="312"/>
    </location>
</feature>
<evidence type="ECO:0000256" key="3">
    <source>
        <dbReference type="ARBA" id="ARBA00023239"/>
    </source>
</evidence>
<proteinExistence type="predicted"/>
<evidence type="ECO:0000313" key="5">
    <source>
        <dbReference type="EMBL" id="KAK2079993.1"/>
    </source>
</evidence>
<evidence type="ECO:0000313" key="6">
    <source>
        <dbReference type="Proteomes" id="UP001255856"/>
    </source>
</evidence>
<comment type="cofactor">
    <cofactor evidence="1">
        <name>pyridoxal 5'-phosphate</name>
        <dbReference type="ChEBI" id="CHEBI:597326"/>
    </cofactor>
</comment>
<dbReference type="InterPro" id="IPR036052">
    <property type="entry name" value="TrpB-like_PALP_sf"/>
</dbReference>
<protein>
    <recommendedName>
        <fullName evidence="4">Tryptophan synthase beta chain-like PALP domain-containing protein</fullName>
    </recommendedName>
</protein>
<organism evidence="5 6">
    <name type="scientific">Prototheca wickerhamii</name>
    <dbReference type="NCBI Taxonomy" id="3111"/>
    <lineage>
        <taxon>Eukaryota</taxon>
        <taxon>Viridiplantae</taxon>
        <taxon>Chlorophyta</taxon>
        <taxon>core chlorophytes</taxon>
        <taxon>Trebouxiophyceae</taxon>
        <taxon>Chlorellales</taxon>
        <taxon>Chlorellaceae</taxon>
        <taxon>Prototheca</taxon>
    </lineage>
</organism>
<dbReference type="GO" id="GO:0006565">
    <property type="term" value="P:L-serine catabolic process"/>
    <property type="evidence" value="ECO:0007669"/>
    <property type="project" value="TreeGrafter"/>
</dbReference>
<keyword evidence="2" id="KW-0663">Pyridoxal phosphate</keyword>
<evidence type="ECO:0000256" key="2">
    <source>
        <dbReference type="ARBA" id="ARBA00022898"/>
    </source>
</evidence>
<sequence>MELWDNASAVARESWRALQHIYGAGVMETPLRRSAELEAEAAGGARVYLKLDLLQAPGSFKIRGATHALATLAAQGHRVVYAASTGNHALSVAHAAGQLRREDGSLPVRAVLYLPSTVDPGKAERLRRQEGVEVRIAGTDCVETERAARAAAEDGGRALPVPGTLAFELLMALPELDLVFVPVGGAASSPASRASSRASSPGVRVVGCQPAASAVLAASVEAGRLLQDVVSEDTLSGATAGGVEEGSITWDICRDLVDDWVRVSEREIAAAILDLAKWQGVRVEGAAAVAAAGMLRWGPQLRGQSVVVVLSGGNVSDEVLAKAHALAADRRPAPAAAT</sequence>
<dbReference type="InterPro" id="IPR050147">
    <property type="entry name" value="Ser/Thr_Dehydratase"/>
</dbReference>
<dbReference type="GO" id="GO:0004794">
    <property type="term" value="F:threonine deaminase activity"/>
    <property type="evidence" value="ECO:0007669"/>
    <property type="project" value="TreeGrafter"/>
</dbReference>
<keyword evidence="3" id="KW-0456">Lyase</keyword>
<dbReference type="AlphaFoldDB" id="A0AAD9ILV9"/>
<evidence type="ECO:0000259" key="4">
    <source>
        <dbReference type="Pfam" id="PF00291"/>
    </source>
</evidence>
<reference evidence="5" key="1">
    <citation type="submission" date="2021-01" db="EMBL/GenBank/DDBJ databases">
        <authorList>
            <person name="Eckstrom K.M.E."/>
        </authorList>
    </citation>
    <scope>NUCLEOTIDE SEQUENCE</scope>
    <source>
        <strain evidence="5">UVCC 0001</strain>
    </source>
</reference>
<dbReference type="GO" id="GO:0006567">
    <property type="term" value="P:L-threonine catabolic process"/>
    <property type="evidence" value="ECO:0007669"/>
    <property type="project" value="TreeGrafter"/>
</dbReference>
<comment type="caution">
    <text evidence="5">The sequence shown here is derived from an EMBL/GenBank/DDBJ whole genome shotgun (WGS) entry which is preliminary data.</text>
</comment>
<dbReference type="SUPFAM" id="SSF53686">
    <property type="entry name" value="Tryptophan synthase beta subunit-like PLP-dependent enzymes"/>
    <property type="match status" value="1"/>
</dbReference>
<dbReference type="PANTHER" id="PTHR48078">
    <property type="entry name" value="THREONINE DEHYDRATASE, MITOCHONDRIAL-RELATED"/>
    <property type="match status" value="1"/>
</dbReference>
<dbReference type="GO" id="GO:0009097">
    <property type="term" value="P:isoleucine biosynthetic process"/>
    <property type="evidence" value="ECO:0007669"/>
    <property type="project" value="TreeGrafter"/>
</dbReference>
<dbReference type="GO" id="GO:0003941">
    <property type="term" value="F:L-serine ammonia-lyase activity"/>
    <property type="evidence" value="ECO:0007669"/>
    <property type="project" value="TreeGrafter"/>
</dbReference>